<dbReference type="SUPFAM" id="SSF81301">
    <property type="entry name" value="Nucleotidyltransferase"/>
    <property type="match status" value="1"/>
</dbReference>
<reference evidence="7" key="2">
    <citation type="submission" date="2021-04" db="EMBL/GenBank/DDBJ databases">
        <authorList>
            <person name="Gilroy R."/>
        </authorList>
    </citation>
    <scope>NUCLEOTIDE SEQUENCE</scope>
    <source>
        <strain evidence="7">ChiHjej13B12-752</strain>
    </source>
</reference>
<dbReference type="InterPro" id="IPR041633">
    <property type="entry name" value="Polbeta"/>
</dbReference>
<reference evidence="7" key="1">
    <citation type="journal article" date="2021" name="PeerJ">
        <title>Extensive microbial diversity within the chicken gut microbiome revealed by metagenomics and culture.</title>
        <authorList>
            <person name="Gilroy R."/>
            <person name="Ravi A."/>
            <person name="Getino M."/>
            <person name="Pursley I."/>
            <person name="Horton D.L."/>
            <person name="Alikhan N.F."/>
            <person name="Baker D."/>
            <person name="Gharbi K."/>
            <person name="Hall N."/>
            <person name="Watson M."/>
            <person name="Adriaenssens E.M."/>
            <person name="Foster-Nyarko E."/>
            <person name="Jarju S."/>
            <person name="Secka A."/>
            <person name="Antonio M."/>
            <person name="Oren A."/>
            <person name="Chaudhuri R.R."/>
            <person name="La Ragione R."/>
            <person name="Hildebrand F."/>
            <person name="Pallen M.J."/>
        </authorList>
    </citation>
    <scope>NUCLEOTIDE SEQUENCE</scope>
    <source>
        <strain evidence="7">ChiHjej13B12-752</strain>
    </source>
</reference>
<accession>A0A9D1U0X5</accession>
<dbReference type="Proteomes" id="UP000823989">
    <property type="component" value="Unassembled WGS sequence"/>
</dbReference>
<gene>
    <name evidence="7" type="ORF">H9891_06130</name>
</gene>
<dbReference type="GO" id="GO:0046677">
    <property type="term" value="P:response to antibiotic"/>
    <property type="evidence" value="ECO:0007669"/>
    <property type="project" value="UniProtKB-KW"/>
</dbReference>
<dbReference type="Gene3D" id="3.30.460.10">
    <property type="entry name" value="Beta Polymerase, domain 2"/>
    <property type="match status" value="1"/>
</dbReference>
<dbReference type="PANTHER" id="PTHR37030:SF3">
    <property type="entry name" value="POLYMERASE NUCLEOTIDYL TRANSFERASE DOMAIN-CONTAINING PROTEIN"/>
    <property type="match status" value="1"/>
</dbReference>
<dbReference type="GO" id="GO:0070566">
    <property type="term" value="F:adenylyltransferase activity"/>
    <property type="evidence" value="ECO:0007669"/>
    <property type="project" value="InterPro"/>
</dbReference>
<dbReference type="InterPro" id="IPR025184">
    <property type="entry name" value="AadA_C"/>
</dbReference>
<dbReference type="CDD" id="cd05403">
    <property type="entry name" value="NT_KNTase_like"/>
    <property type="match status" value="1"/>
</dbReference>
<sequence>MNGYEEKARRQIDEVLEVSKRVIGQSMKAAYLFGSAAAGGLKKDSDIDILIMCKRELKAYEKRQLIEAYMKISGEIGNPENKRYMEITIVDESDISLWQYPPRQELLYGEWLRQDFEAGEVPVKEENPDLVIVLKQLLDNHYILYGDNPEVFIPEIPDTDVKKAIGDTLPELMENYAGDERNTLLTLCRMIVTLKTGEIIPKHHAAERVQNSLPENHQELLQCAISGYLGEYGDRGSYKGKDMKSLVDYLGSALGKLLIEGNQLQNGD</sequence>
<evidence type="ECO:0000259" key="5">
    <source>
        <dbReference type="Pfam" id="PF13427"/>
    </source>
</evidence>
<keyword evidence="4" id="KW-0548">Nucleotidyltransferase</keyword>
<evidence type="ECO:0000256" key="2">
    <source>
        <dbReference type="ARBA" id="ARBA00023251"/>
    </source>
</evidence>
<keyword evidence="2 4" id="KW-0046">Antibiotic resistance</keyword>
<evidence type="ECO:0000313" key="7">
    <source>
        <dbReference type="EMBL" id="HIW12724.1"/>
    </source>
</evidence>
<dbReference type="Pfam" id="PF18765">
    <property type="entry name" value="Polbeta"/>
    <property type="match status" value="1"/>
</dbReference>
<keyword evidence="4" id="KW-0067">ATP-binding</keyword>
<feature type="domain" description="Polymerase beta nucleotidyltransferase" evidence="6">
    <location>
        <begin position="26"/>
        <end position="72"/>
    </location>
</feature>
<dbReference type="PANTHER" id="PTHR37030">
    <property type="entry name" value="NUCLEOTIDYLTRANSFERASE"/>
    <property type="match status" value="1"/>
</dbReference>
<dbReference type="Pfam" id="PF13427">
    <property type="entry name" value="AadA_C"/>
    <property type="match status" value="1"/>
</dbReference>
<proteinExistence type="predicted"/>
<dbReference type="InterPro" id="IPR043519">
    <property type="entry name" value="NT_sf"/>
</dbReference>
<dbReference type="AlphaFoldDB" id="A0A9D1U0X5"/>
<keyword evidence="1 4" id="KW-0808">Transferase</keyword>
<comment type="catalytic activity">
    <reaction evidence="3 4">
        <text>spectinomycin + ATP = 9-O-adenylylspectinomycin + diphosphate</text>
        <dbReference type="Rhea" id="RHEA:63228"/>
        <dbReference type="ChEBI" id="CHEBI:30616"/>
        <dbReference type="ChEBI" id="CHEBI:33019"/>
        <dbReference type="ChEBI" id="CHEBI:146260"/>
        <dbReference type="ChEBI" id="CHEBI:146261"/>
    </reaction>
</comment>
<organism evidence="7 8">
    <name type="scientific">Candidatus Salinicoccus stercoripullorum</name>
    <dbReference type="NCBI Taxonomy" id="2838756"/>
    <lineage>
        <taxon>Bacteria</taxon>
        <taxon>Bacillati</taxon>
        <taxon>Bacillota</taxon>
        <taxon>Bacilli</taxon>
        <taxon>Bacillales</taxon>
        <taxon>Staphylococcaceae</taxon>
        <taxon>Salinicoccus</taxon>
    </lineage>
</organism>
<evidence type="ECO:0000259" key="6">
    <source>
        <dbReference type="Pfam" id="PF18765"/>
    </source>
</evidence>
<evidence type="ECO:0000256" key="4">
    <source>
        <dbReference type="PIRNR" id="PIRNR000819"/>
    </source>
</evidence>
<evidence type="ECO:0000313" key="8">
    <source>
        <dbReference type="Proteomes" id="UP000823989"/>
    </source>
</evidence>
<keyword evidence="4" id="KW-0547">Nucleotide-binding</keyword>
<dbReference type="PIRSF" id="PIRSF000819">
    <property type="entry name" value="Streptomycin_3-adenylyltransf"/>
    <property type="match status" value="1"/>
</dbReference>
<name>A0A9D1U0X5_9STAP</name>
<feature type="domain" description="Adenylyltransferase AadA C-terminal" evidence="5">
    <location>
        <begin position="153"/>
        <end position="250"/>
    </location>
</feature>
<comment type="caution">
    <text evidence="7">The sequence shown here is derived from an EMBL/GenBank/DDBJ whole genome shotgun (WGS) entry which is preliminary data.</text>
</comment>
<protein>
    <recommendedName>
        <fullName evidence="4">Spectinomycin 9-adenylyltransferase</fullName>
    </recommendedName>
</protein>
<dbReference type="GO" id="GO:0005524">
    <property type="term" value="F:ATP binding"/>
    <property type="evidence" value="ECO:0007669"/>
    <property type="project" value="UniProtKB-KW"/>
</dbReference>
<dbReference type="InterPro" id="IPR024172">
    <property type="entry name" value="AadA/Aad9"/>
</dbReference>
<evidence type="ECO:0000256" key="3">
    <source>
        <dbReference type="ARBA" id="ARBA00047831"/>
    </source>
</evidence>
<evidence type="ECO:0000256" key="1">
    <source>
        <dbReference type="ARBA" id="ARBA00022679"/>
    </source>
</evidence>
<dbReference type="EMBL" id="DXHR01000020">
    <property type="protein sequence ID" value="HIW12724.1"/>
    <property type="molecule type" value="Genomic_DNA"/>
</dbReference>